<dbReference type="FunFam" id="3.40.50.620:FF:000063">
    <property type="entry name" value="Isoleucine--tRNA ligase"/>
    <property type="match status" value="1"/>
</dbReference>
<dbReference type="FunFam" id="3.40.50.620:FF:000075">
    <property type="entry name" value="Isoleucine--tRNA ligase"/>
    <property type="match status" value="1"/>
</dbReference>
<dbReference type="InterPro" id="IPR002301">
    <property type="entry name" value="Ile-tRNA-ligase"/>
</dbReference>
<comment type="function">
    <text evidence="13 15">Catalyzes the attachment of isoleucine to tRNA(Ile). As IleRS can inadvertently accommodate and process structurally similar amino acids such as valine, to avoid such errors it has two additional distinct tRNA(Ile)-dependent editing activities. One activity is designated as 'pretransfer' editing and involves the hydrolysis of activated Val-AMP. The other activity is designated 'posttransfer' editing and involves deacylation of mischarged Val-tRNA(Ile).</text>
</comment>
<evidence type="ECO:0000256" key="14">
    <source>
        <dbReference type="ARBA" id="ARBA00048359"/>
    </source>
</evidence>
<dbReference type="PRINTS" id="PR00984">
    <property type="entry name" value="TRNASYNTHILE"/>
</dbReference>
<dbReference type="GO" id="GO:0005737">
    <property type="term" value="C:cytoplasm"/>
    <property type="evidence" value="ECO:0007669"/>
    <property type="project" value="UniProtKB-SubCell"/>
</dbReference>
<dbReference type="InterPro" id="IPR009008">
    <property type="entry name" value="Val/Leu/Ile-tRNA-synth_edit"/>
</dbReference>
<sequence>MSDTTASHGVNQNDARPGNVYPKASTDAEAQAVTPNPDFPQMEVDTLKYWDENNTFQKSIDEHDSGEHYNNEFVFFDGPPFANGLPHYGHLLTGYAKDVIPRYQTMKGHKVNRVFGWDTHGLPAELEAQRELGIESVDEIEQMGIAKFNDACRTSVLKYTEEWKDYVHRQARWVDFEHGYKTLNVPYMESVIWAFKQLYDKGLAYQGYRVLPYCWKDQTPLSNHELRMDADVYQDRQDTTVSVAVRLKDEDDAYAVFWTTTPWTVPTNFAIVVGADIEYSEVQAVNGQYAGKKFYIATPRVEDYAKELGEDFTVLRTLKGSDMEGWRYWPVFPYFSDEKSLAEDGTPGANAYQIFTADYVDTVEGTGLVHQAPYGEDDMNTLNAKGIRSVDVLDDGAVFTSQCPDYEGMQAFDANMPIIRNLRAGDGPLAGIPEDRKAILFQEKSYVHSYPHCWRCGSPLIYKPVSSWFVSVTKFKDRLLAHNQEINWIPENVKDGQFGKWLANARDWSISRNRFWGSPIPVWVSDDPKYPRVDVYGSLDELKDDFGSYPVDDKGEVNLHRPWIDNLTRPNPDDPTGKSHMHRISDVLDCWFDSGSMPFAQFHYPFENKEYFEQHFPCDYIVEYIGQTRGWFYLLHVMATALFDKPAFKNVICHGIVLGSDGQKMSKHLRNYPDVNGVFDKYGSDAMRWFLMSSPILRGGNLVVTAEGIRNTVRQVMLPVWSSYYFFTLYANAANNGEGYQARCLKPEEIDALPEMDRYLLARTRRLVVKAQQSLDDFAIADACEAASDFIDVLTNWYIRNTRDRFWKEDERAFNTLYTVLEVFTRTIASLAPMEAEEIWRGLTGGESVHLADWPYVTDTASGAETELGLVLRDDPALVSAMEQVREIVSGTLSLRKAEQIRVRQPLSKLTVIVEDVEAIEPYTALLESELNVKDVAFSTIENAAEQGLDIVHELKVNARAAGPRLGKQVQFAIKASKTGAWHVDASGTVFVETPSGEIALESSEYEVNNSVKERDAQVAANSVSAALPSGGFVILDTELNDDLLAEGYARDAIRVVQDARKDAGFDIADRITLKLDVPEADVSKIEQFKELIAGETLATAITVESDGAAQELSVEVAKA</sequence>
<comment type="subcellular location">
    <subcellularLocation>
        <location evidence="2 15">Cytoplasm</location>
    </subcellularLocation>
</comment>
<dbReference type="CDD" id="cd00818">
    <property type="entry name" value="IleRS_core"/>
    <property type="match status" value="1"/>
</dbReference>
<dbReference type="InterPro" id="IPR014729">
    <property type="entry name" value="Rossmann-like_a/b/a_fold"/>
</dbReference>
<dbReference type="SUPFAM" id="SSF52374">
    <property type="entry name" value="Nucleotidylyl transferase"/>
    <property type="match status" value="1"/>
</dbReference>
<dbReference type="Gene3D" id="1.10.730.10">
    <property type="entry name" value="Isoleucyl-tRNA Synthetase, Domain 1"/>
    <property type="match status" value="1"/>
</dbReference>
<dbReference type="GO" id="GO:0000049">
    <property type="term" value="F:tRNA binding"/>
    <property type="evidence" value="ECO:0007669"/>
    <property type="project" value="InterPro"/>
</dbReference>
<keyword evidence="5 15" id="KW-0963">Cytoplasm</keyword>
<keyword evidence="11 15" id="KW-0648">Protein biosynthesis</keyword>
<feature type="domain" description="Aminoacyl-tRNA synthetase class Ia" evidence="17">
    <location>
        <begin position="46"/>
        <end position="698"/>
    </location>
</feature>
<evidence type="ECO:0000256" key="16">
    <source>
        <dbReference type="SAM" id="MobiDB-lite"/>
    </source>
</evidence>
<evidence type="ECO:0000256" key="8">
    <source>
        <dbReference type="ARBA" id="ARBA00022741"/>
    </source>
</evidence>
<evidence type="ECO:0000256" key="2">
    <source>
        <dbReference type="ARBA" id="ARBA00004496"/>
    </source>
</evidence>
<comment type="subunit">
    <text evidence="4 15">Monomer.</text>
</comment>
<dbReference type="GO" id="GO:0008270">
    <property type="term" value="F:zinc ion binding"/>
    <property type="evidence" value="ECO:0007669"/>
    <property type="project" value="UniProtKB-UniRule"/>
</dbReference>
<comment type="cofactor">
    <cofactor evidence="1 15">
        <name>Zn(2+)</name>
        <dbReference type="ChEBI" id="CHEBI:29105"/>
    </cofactor>
</comment>
<evidence type="ECO:0000256" key="13">
    <source>
        <dbReference type="ARBA" id="ARBA00025217"/>
    </source>
</evidence>
<dbReference type="GO" id="GO:0002161">
    <property type="term" value="F:aminoacyl-tRNA deacylase activity"/>
    <property type="evidence" value="ECO:0007669"/>
    <property type="project" value="InterPro"/>
</dbReference>
<dbReference type="STRING" id="218140.BPSY_2059"/>
<dbReference type="AlphaFoldDB" id="A0A087CEE7"/>
<comment type="domain">
    <text evidence="15">IleRS has two distinct active sites: one for aminoacylation and one for editing. The misactivated valine is translocated from the active site to the editing site, which sterically excludes the correctly activated isoleucine. The single editing site contains two valyl binding pockets, one specific for each substrate (Val-AMP or Val-tRNA(Ile)).</text>
</comment>
<feature type="domain" description="Methionyl/Valyl/Leucyl/Isoleucyl-tRNA synthetase anticodon-binding" evidence="18">
    <location>
        <begin position="757"/>
        <end position="909"/>
    </location>
</feature>
<evidence type="ECO:0000256" key="5">
    <source>
        <dbReference type="ARBA" id="ARBA00022490"/>
    </source>
</evidence>
<dbReference type="EMBL" id="JGZI01000010">
    <property type="protein sequence ID" value="KFI81647.1"/>
    <property type="molecule type" value="Genomic_DNA"/>
</dbReference>
<evidence type="ECO:0000256" key="11">
    <source>
        <dbReference type="ARBA" id="ARBA00022917"/>
    </source>
</evidence>
<dbReference type="InterPro" id="IPR009080">
    <property type="entry name" value="tRNAsynth_Ia_anticodon-bd"/>
</dbReference>
<keyword evidence="20" id="KW-1185">Reference proteome</keyword>
<dbReference type="PANTHER" id="PTHR42780:SF1">
    <property type="entry name" value="ISOLEUCINE--TRNA LIGASE, CYTOPLASMIC"/>
    <property type="match status" value="1"/>
</dbReference>
<feature type="binding site" evidence="15">
    <location>
        <position position="667"/>
    </location>
    <ligand>
        <name>ATP</name>
        <dbReference type="ChEBI" id="CHEBI:30616"/>
    </ligand>
</feature>
<evidence type="ECO:0000256" key="6">
    <source>
        <dbReference type="ARBA" id="ARBA00022598"/>
    </source>
</evidence>
<dbReference type="NCBIfam" id="TIGR00392">
    <property type="entry name" value="ileS"/>
    <property type="match status" value="1"/>
</dbReference>
<keyword evidence="12 15" id="KW-0030">Aminoacyl-tRNA synthetase</keyword>
<organism evidence="19 20">
    <name type="scientific">Bifidobacterium psychraerophilum</name>
    <dbReference type="NCBI Taxonomy" id="218140"/>
    <lineage>
        <taxon>Bacteria</taxon>
        <taxon>Bacillati</taxon>
        <taxon>Actinomycetota</taxon>
        <taxon>Actinomycetes</taxon>
        <taxon>Bifidobacteriales</taxon>
        <taxon>Bifidobacteriaceae</taxon>
        <taxon>Bifidobacterium</taxon>
    </lineage>
</organism>
<keyword evidence="8 15" id="KW-0547">Nucleotide-binding</keyword>
<evidence type="ECO:0000256" key="1">
    <source>
        <dbReference type="ARBA" id="ARBA00001947"/>
    </source>
</evidence>
<evidence type="ECO:0000256" key="9">
    <source>
        <dbReference type="ARBA" id="ARBA00022833"/>
    </source>
</evidence>
<reference evidence="19 20" key="1">
    <citation type="submission" date="2014-03" db="EMBL/GenBank/DDBJ databases">
        <title>Genomics of Bifidobacteria.</title>
        <authorList>
            <person name="Ventura M."/>
            <person name="Milani C."/>
            <person name="Lugli G.A."/>
        </authorList>
    </citation>
    <scope>NUCLEOTIDE SEQUENCE [LARGE SCALE GENOMIC DNA]</scope>
    <source>
        <strain evidence="19 20">LMG 21775</strain>
    </source>
</reference>
<accession>A0A087CEE7</accession>
<feature type="compositionally biased region" description="Polar residues" evidence="16">
    <location>
        <begin position="1"/>
        <end position="14"/>
    </location>
</feature>
<evidence type="ECO:0000256" key="3">
    <source>
        <dbReference type="ARBA" id="ARBA00007078"/>
    </source>
</evidence>
<evidence type="ECO:0000259" key="18">
    <source>
        <dbReference type="Pfam" id="PF08264"/>
    </source>
</evidence>
<keyword evidence="7 15" id="KW-0479">Metal-binding</keyword>
<gene>
    <name evidence="15" type="primary">ileS</name>
    <name evidence="19" type="ORF">BPSY_2059</name>
</gene>
<evidence type="ECO:0000256" key="4">
    <source>
        <dbReference type="ARBA" id="ARBA00011245"/>
    </source>
</evidence>
<evidence type="ECO:0000256" key="10">
    <source>
        <dbReference type="ARBA" id="ARBA00022840"/>
    </source>
</evidence>
<dbReference type="InterPro" id="IPR013155">
    <property type="entry name" value="M/V/L/I-tRNA-synth_anticd-bd"/>
</dbReference>
<dbReference type="InterPro" id="IPR033709">
    <property type="entry name" value="Anticodon_Ile_ABEc"/>
</dbReference>
<dbReference type="SUPFAM" id="SSF50677">
    <property type="entry name" value="ValRS/IleRS/LeuRS editing domain"/>
    <property type="match status" value="1"/>
</dbReference>
<dbReference type="GO" id="GO:0004822">
    <property type="term" value="F:isoleucine-tRNA ligase activity"/>
    <property type="evidence" value="ECO:0007669"/>
    <property type="project" value="UniProtKB-UniRule"/>
</dbReference>
<dbReference type="Gene3D" id="3.40.50.620">
    <property type="entry name" value="HUPs"/>
    <property type="match status" value="2"/>
</dbReference>
<dbReference type="Gene3D" id="3.90.740.10">
    <property type="entry name" value="Valyl/Leucyl/Isoleucyl-tRNA synthetase, editing domain"/>
    <property type="match status" value="1"/>
</dbReference>
<comment type="caution">
    <text evidence="19">The sequence shown here is derived from an EMBL/GenBank/DDBJ whole genome shotgun (WGS) entry which is preliminary data.</text>
</comment>
<keyword evidence="9 15" id="KW-0862">Zinc</keyword>
<dbReference type="EC" id="6.1.1.5" evidence="15"/>
<dbReference type="InterPro" id="IPR001412">
    <property type="entry name" value="aa-tRNA-synth_I_CS"/>
</dbReference>
<protein>
    <recommendedName>
        <fullName evidence="15">Isoleucine--tRNA ligase</fullName>
        <ecNumber evidence="15">6.1.1.5</ecNumber>
    </recommendedName>
    <alternativeName>
        <fullName evidence="15">Isoleucyl-tRNA synthetase</fullName>
        <shortName evidence="15">IleRS</shortName>
    </alternativeName>
</protein>
<dbReference type="Proteomes" id="UP000029050">
    <property type="component" value="Unassembled WGS sequence"/>
</dbReference>
<evidence type="ECO:0000313" key="19">
    <source>
        <dbReference type="EMBL" id="KFI81647.1"/>
    </source>
</evidence>
<dbReference type="RefSeq" id="WP_415926591.1">
    <property type="nucleotide sequence ID" value="NZ_JGZI01000010.1"/>
</dbReference>
<dbReference type="InterPro" id="IPR023586">
    <property type="entry name" value="Ile-tRNA-ligase_type2"/>
</dbReference>
<evidence type="ECO:0000256" key="7">
    <source>
        <dbReference type="ARBA" id="ARBA00022723"/>
    </source>
</evidence>
<keyword evidence="6 15" id="KW-0436">Ligase</keyword>
<dbReference type="HAMAP" id="MF_02003">
    <property type="entry name" value="Ile_tRNA_synth_type2"/>
    <property type="match status" value="1"/>
</dbReference>
<dbReference type="CDD" id="cd07961">
    <property type="entry name" value="Anticodon_Ia_Ile_ABEc"/>
    <property type="match status" value="1"/>
</dbReference>
<feature type="short sequence motif" description="'KMSKS' region" evidence="15">
    <location>
        <begin position="664"/>
        <end position="668"/>
    </location>
</feature>
<dbReference type="Pfam" id="PF00133">
    <property type="entry name" value="tRNA-synt_1"/>
    <property type="match status" value="1"/>
</dbReference>
<proteinExistence type="inferred from homology"/>
<dbReference type="eggNOG" id="COG0060">
    <property type="taxonomic scope" value="Bacteria"/>
</dbReference>
<comment type="catalytic activity">
    <reaction evidence="14 15">
        <text>tRNA(Ile) + L-isoleucine + ATP = L-isoleucyl-tRNA(Ile) + AMP + diphosphate</text>
        <dbReference type="Rhea" id="RHEA:11060"/>
        <dbReference type="Rhea" id="RHEA-COMP:9666"/>
        <dbReference type="Rhea" id="RHEA-COMP:9695"/>
        <dbReference type="ChEBI" id="CHEBI:30616"/>
        <dbReference type="ChEBI" id="CHEBI:33019"/>
        <dbReference type="ChEBI" id="CHEBI:58045"/>
        <dbReference type="ChEBI" id="CHEBI:78442"/>
        <dbReference type="ChEBI" id="CHEBI:78528"/>
        <dbReference type="ChEBI" id="CHEBI:456215"/>
        <dbReference type="EC" id="6.1.1.5"/>
    </reaction>
</comment>
<dbReference type="PANTHER" id="PTHR42780">
    <property type="entry name" value="SOLEUCYL-TRNA SYNTHETASE"/>
    <property type="match status" value="1"/>
</dbReference>
<dbReference type="GO" id="GO:0006428">
    <property type="term" value="P:isoleucyl-tRNA aminoacylation"/>
    <property type="evidence" value="ECO:0007669"/>
    <property type="project" value="UniProtKB-UniRule"/>
</dbReference>
<dbReference type="GO" id="GO:0005524">
    <property type="term" value="F:ATP binding"/>
    <property type="evidence" value="ECO:0007669"/>
    <property type="project" value="UniProtKB-UniRule"/>
</dbReference>
<keyword evidence="10 15" id="KW-0067">ATP-binding</keyword>
<dbReference type="InterPro" id="IPR002300">
    <property type="entry name" value="aa-tRNA-synth_Ia"/>
</dbReference>
<dbReference type="Pfam" id="PF08264">
    <property type="entry name" value="Anticodon_1"/>
    <property type="match status" value="1"/>
</dbReference>
<feature type="region of interest" description="Disordered" evidence="16">
    <location>
        <begin position="1"/>
        <end position="39"/>
    </location>
</feature>
<evidence type="ECO:0000256" key="12">
    <source>
        <dbReference type="ARBA" id="ARBA00023146"/>
    </source>
</evidence>
<dbReference type="PROSITE" id="PS00178">
    <property type="entry name" value="AA_TRNA_LIGASE_I"/>
    <property type="match status" value="1"/>
</dbReference>
<dbReference type="Pfam" id="PF19302">
    <property type="entry name" value="DUF5915"/>
    <property type="match status" value="1"/>
</dbReference>
<name>A0A087CEE7_9BIFI</name>
<dbReference type="SUPFAM" id="SSF47323">
    <property type="entry name" value="Anticodon-binding domain of a subclass of class I aminoacyl-tRNA synthetases"/>
    <property type="match status" value="1"/>
</dbReference>
<comment type="similarity">
    <text evidence="3 15">Belongs to the class-I aminoacyl-tRNA synthetase family. IleS type 2 subfamily.</text>
</comment>
<evidence type="ECO:0000259" key="17">
    <source>
        <dbReference type="Pfam" id="PF00133"/>
    </source>
</evidence>
<evidence type="ECO:0000313" key="20">
    <source>
        <dbReference type="Proteomes" id="UP000029050"/>
    </source>
</evidence>
<feature type="short sequence motif" description="'HIGH' region" evidence="15">
    <location>
        <begin position="80"/>
        <end position="90"/>
    </location>
</feature>
<evidence type="ECO:0000256" key="15">
    <source>
        <dbReference type="HAMAP-Rule" id="MF_02003"/>
    </source>
</evidence>